<proteinExistence type="predicted"/>
<evidence type="ECO:0000313" key="2">
    <source>
        <dbReference type="WBParaSite" id="nRc.2.0.1.t08295-RA"/>
    </source>
</evidence>
<sequence>MIPLCLEGGMGGKQRWDGWETWEQCGTDADKTKKNKLWFKCRLDPDNVYIEYADDDTDDVQQEL</sequence>
<name>A0A915I384_ROMCU</name>
<reference evidence="2" key="1">
    <citation type="submission" date="2022-11" db="UniProtKB">
        <authorList>
            <consortium name="WormBaseParasite"/>
        </authorList>
    </citation>
    <scope>IDENTIFICATION</scope>
</reference>
<evidence type="ECO:0000313" key="1">
    <source>
        <dbReference type="Proteomes" id="UP000887565"/>
    </source>
</evidence>
<organism evidence="1 2">
    <name type="scientific">Romanomermis culicivorax</name>
    <name type="common">Nematode worm</name>
    <dbReference type="NCBI Taxonomy" id="13658"/>
    <lineage>
        <taxon>Eukaryota</taxon>
        <taxon>Metazoa</taxon>
        <taxon>Ecdysozoa</taxon>
        <taxon>Nematoda</taxon>
        <taxon>Enoplea</taxon>
        <taxon>Dorylaimia</taxon>
        <taxon>Mermithida</taxon>
        <taxon>Mermithoidea</taxon>
        <taxon>Mermithidae</taxon>
        <taxon>Romanomermis</taxon>
    </lineage>
</organism>
<keyword evidence="1" id="KW-1185">Reference proteome</keyword>
<accession>A0A915I384</accession>
<dbReference type="AlphaFoldDB" id="A0A915I384"/>
<protein>
    <submittedName>
        <fullName evidence="2">Uncharacterized protein</fullName>
    </submittedName>
</protein>
<dbReference type="WBParaSite" id="nRc.2.0.1.t08295-RA">
    <property type="protein sequence ID" value="nRc.2.0.1.t08295-RA"/>
    <property type="gene ID" value="nRc.2.0.1.g08295"/>
</dbReference>
<dbReference type="Proteomes" id="UP000887565">
    <property type="component" value="Unplaced"/>
</dbReference>